<reference evidence="1 2" key="1">
    <citation type="submission" date="2023-02" db="EMBL/GenBank/DDBJ databases">
        <title>LHISI_Scaffold_Assembly.</title>
        <authorList>
            <person name="Stuart O.P."/>
            <person name="Cleave R."/>
            <person name="Magrath M.J.L."/>
            <person name="Mikheyev A.S."/>
        </authorList>
    </citation>
    <scope>NUCLEOTIDE SEQUENCE [LARGE SCALE GENOMIC DNA]</scope>
    <source>
        <strain evidence="1">Daus_M_001</strain>
        <tissue evidence="1">Leg muscle</tissue>
    </source>
</reference>
<organism evidence="1 2">
    <name type="scientific">Dryococelus australis</name>
    <dbReference type="NCBI Taxonomy" id="614101"/>
    <lineage>
        <taxon>Eukaryota</taxon>
        <taxon>Metazoa</taxon>
        <taxon>Ecdysozoa</taxon>
        <taxon>Arthropoda</taxon>
        <taxon>Hexapoda</taxon>
        <taxon>Insecta</taxon>
        <taxon>Pterygota</taxon>
        <taxon>Neoptera</taxon>
        <taxon>Polyneoptera</taxon>
        <taxon>Phasmatodea</taxon>
        <taxon>Verophasmatodea</taxon>
        <taxon>Anareolatae</taxon>
        <taxon>Phasmatidae</taxon>
        <taxon>Eurycanthinae</taxon>
        <taxon>Dryococelus</taxon>
    </lineage>
</organism>
<protein>
    <submittedName>
        <fullName evidence="1">Uncharacterized protein</fullName>
    </submittedName>
</protein>
<accession>A0ABQ9HXV8</accession>
<evidence type="ECO:0000313" key="2">
    <source>
        <dbReference type="Proteomes" id="UP001159363"/>
    </source>
</evidence>
<gene>
    <name evidence="1" type="ORF">PR048_008430</name>
</gene>
<name>A0ABQ9HXV8_9NEOP</name>
<keyword evidence="2" id="KW-1185">Reference proteome</keyword>
<evidence type="ECO:0000313" key="1">
    <source>
        <dbReference type="EMBL" id="KAJ8888936.1"/>
    </source>
</evidence>
<dbReference type="EMBL" id="JARBHB010000003">
    <property type="protein sequence ID" value="KAJ8888936.1"/>
    <property type="molecule type" value="Genomic_DNA"/>
</dbReference>
<sequence length="289" mass="32802">MSKKSAAVAVILLLGDDEERKKSIRRSVWAKRWLQQRRKYSHVKLLRELELNSEDDNKMYLRMSSEYFRKLLSCVEPLISKGNTVVREAIPAEDRPTATLRFLATGRSLEDLKFSTAIFVQVLGKIIPETCDAIFEVLREEYMKVRNTSYFSIVLLALTNANYEFVMIAVGTNGRVSDGGVLLSALVNTISNLLICENSVPKESRKFVRYNGKLIPCIAHKMYFSPGKAESVVKVCCILHNYPRRNCRVIYSPSTLIDGEDIERGTVTAGSWRNNLPRTTFSELHVGQV</sequence>
<dbReference type="Proteomes" id="UP001159363">
    <property type="component" value="Chromosome 3"/>
</dbReference>
<comment type="caution">
    <text evidence="1">The sequence shown here is derived from an EMBL/GenBank/DDBJ whole genome shotgun (WGS) entry which is preliminary data.</text>
</comment>
<proteinExistence type="predicted"/>